<sequence length="628" mass="67436">MASSAKAESVHSGDVVVVIESEKTSDFNGSSSEQTHTEDPQDFTTEQDQFGQKEEVLVDSEAASSTKGSTSQDNTDSGPAPISEVAGAGTLPFREVIVVFAGLVLGVFLASLDQTIVNVCSTKIASQFHSLTEIPWLGTAYFLTSTAFQPLYGKGSDIFGRKATFLFAISVFLIGSALCGAAQNMTWIIIARGVAGMGSAGIMSGVMIIITDLVSLRDRGKYQGIIGSVFGLSSVIGPLLGGVLTDRATWRWAFFINLPIGAITIFTVVKVLHLPHAGGSFKTKLARVDFAGSFTLIVGLIMVLLPLNWGGSTYPWNSARIIAMFCVGFAILGLFCFIEWKIAVEPIIPFRLFKKRTCVAVFGTNLCLGMGLFGFMFYMPLYYQIVRQETATDSGLGLLPMIIGLLIASISSGYMCSRWGHYRPFIWIGLSLATIGMGLMVLLTEDSSRIKIIGFLFLTGLGVGCVTQMAMLAIQSGVEPKDIAVATANAIFFRTVGSVLGVAICGAVFNNAVKNNLGPLILANPNVTSVIADPYDVRNFTPVMQAAILHAYMVSIRAAFRVCCPCLGVGLFISLFIKHHALRKTRGAQPKQVPKPEPEPASQLELEAQPEPEAQSERESQPQQKAEV</sequence>
<dbReference type="Proteomes" id="UP000827284">
    <property type="component" value="Unassembled WGS sequence"/>
</dbReference>
<comment type="caution">
    <text evidence="10">The sequence shown here is derived from an EMBL/GenBank/DDBJ whole genome shotgun (WGS) entry which is preliminary data.</text>
</comment>
<dbReference type="Pfam" id="PF07690">
    <property type="entry name" value="MFS_1"/>
    <property type="match status" value="1"/>
</dbReference>
<dbReference type="SUPFAM" id="SSF103473">
    <property type="entry name" value="MFS general substrate transporter"/>
    <property type="match status" value="1"/>
</dbReference>
<keyword evidence="3" id="KW-0813">Transport</keyword>
<feature type="region of interest" description="Disordered" evidence="7">
    <location>
        <begin position="586"/>
        <end position="628"/>
    </location>
</feature>
<feature type="transmembrane region" description="Helical" evidence="8">
    <location>
        <begin position="222"/>
        <end position="244"/>
    </location>
</feature>
<evidence type="ECO:0000256" key="1">
    <source>
        <dbReference type="ARBA" id="ARBA00004127"/>
    </source>
</evidence>
<evidence type="ECO:0000256" key="3">
    <source>
        <dbReference type="ARBA" id="ARBA00022448"/>
    </source>
</evidence>
<feature type="transmembrane region" description="Helical" evidence="8">
    <location>
        <begin position="189"/>
        <end position="210"/>
    </location>
</feature>
<dbReference type="PROSITE" id="PS50850">
    <property type="entry name" value="MFS"/>
    <property type="match status" value="1"/>
</dbReference>
<name>A0A9P3HG01_9FUNG</name>
<dbReference type="AlphaFoldDB" id="A0A9P3HG01"/>
<keyword evidence="11" id="KW-1185">Reference proteome</keyword>
<feature type="transmembrane region" description="Helical" evidence="8">
    <location>
        <begin position="321"/>
        <end position="338"/>
    </location>
</feature>
<feature type="transmembrane region" description="Helical" evidence="8">
    <location>
        <begin position="450"/>
        <end position="474"/>
    </location>
</feature>
<dbReference type="CDD" id="cd17502">
    <property type="entry name" value="MFS_Azr1_MDR_like"/>
    <property type="match status" value="1"/>
</dbReference>
<evidence type="ECO:0000256" key="4">
    <source>
        <dbReference type="ARBA" id="ARBA00022692"/>
    </source>
</evidence>
<dbReference type="InterPro" id="IPR036259">
    <property type="entry name" value="MFS_trans_sf"/>
</dbReference>
<feature type="compositionally biased region" description="Basic and acidic residues" evidence="7">
    <location>
        <begin position="615"/>
        <end position="628"/>
    </location>
</feature>
<feature type="transmembrane region" description="Helical" evidence="8">
    <location>
        <begin position="398"/>
        <end position="417"/>
    </location>
</feature>
<dbReference type="PANTHER" id="PTHR23501:SF191">
    <property type="entry name" value="VACUOLAR BASIC AMINO ACID TRANSPORTER 4"/>
    <property type="match status" value="1"/>
</dbReference>
<feature type="compositionally biased region" description="Polar residues" evidence="7">
    <location>
        <begin position="62"/>
        <end position="77"/>
    </location>
</feature>
<keyword evidence="5 8" id="KW-1133">Transmembrane helix</keyword>
<evidence type="ECO:0000259" key="9">
    <source>
        <dbReference type="PROSITE" id="PS50850"/>
    </source>
</evidence>
<evidence type="ECO:0000256" key="5">
    <source>
        <dbReference type="ARBA" id="ARBA00022989"/>
    </source>
</evidence>
<dbReference type="PRINTS" id="PR01036">
    <property type="entry name" value="TCRTETB"/>
</dbReference>
<feature type="transmembrane region" description="Helical" evidence="8">
    <location>
        <begin position="134"/>
        <end position="152"/>
    </location>
</feature>
<reference evidence="10" key="1">
    <citation type="submission" date="2021-11" db="EMBL/GenBank/DDBJ databases">
        <authorList>
            <person name="Herlambang A."/>
            <person name="Guo Y."/>
            <person name="Takashima Y."/>
            <person name="Nishizawa T."/>
        </authorList>
    </citation>
    <scope>NUCLEOTIDE SEQUENCE</scope>
    <source>
        <strain evidence="10">E1425</strain>
    </source>
</reference>
<feature type="transmembrane region" description="Helical" evidence="8">
    <location>
        <begin position="250"/>
        <end position="269"/>
    </location>
</feature>
<dbReference type="GO" id="GO:0005886">
    <property type="term" value="C:plasma membrane"/>
    <property type="evidence" value="ECO:0007669"/>
    <property type="project" value="TreeGrafter"/>
</dbReference>
<dbReference type="GO" id="GO:0012505">
    <property type="term" value="C:endomembrane system"/>
    <property type="evidence" value="ECO:0007669"/>
    <property type="project" value="UniProtKB-SubCell"/>
</dbReference>
<dbReference type="OrthoDB" id="10021397at2759"/>
<feature type="transmembrane region" description="Helical" evidence="8">
    <location>
        <begin position="290"/>
        <end position="309"/>
    </location>
</feature>
<dbReference type="Gene3D" id="1.20.1250.20">
    <property type="entry name" value="MFS general substrate transporter like domains"/>
    <property type="match status" value="1"/>
</dbReference>
<proteinExistence type="inferred from homology"/>
<evidence type="ECO:0000256" key="7">
    <source>
        <dbReference type="SAM" id="MobiDB-lite"/>
    </source>
</evidence>
<accession>A0A9P3HG01</accession>
<dbReference type="InterPro" id="IPR020846">
    <property type="entry name" value="MFS_dom"/>
</dbReference>
<dbReference type="PANTHER" id="PTHR23501">
    <property type="entry name" value="MAJOR FACILITATOR SUPERFAMILY"/>
    <property type="match status" value="1"/>
</dbReference>
<organism evidence="10 11">
    <name type="scientific">Entomortierella parvispora</name>
    <dbReference type="NCBI Taxonomy" id="205924"/>
    <lineage>
        <taxon>Eukaryota</taxon>
        <taxon>Fungi</taxon>
        <taxon>Fungi incertae sedis</taxon>
        <taxon>Mucoromycota</taxon>
        <taxon>Mortierellomycotina</taxon>
        <taxon>Mortierellomycetes</taxon>
        <taxon>Mortierellales</taxon>
        <taxon>Mortierellaceae</taxon>
        <taxon>Entomortierella</taxon>
    </lineage>
</organism>
<dbReference type="Gene3D" id="1.20.1720.10">
    <property type="entry name" value="Multidrug resistance protein D"/>
    <property type="match status" value="1"/>
</dbReference>
<comment type="subcellular location">
    <subcellularLocation>
        <location evidence="1">Endomembrane system</location>
        <topology evidence="1">Multi-pass membrane protein</topology>
    </subcellularLocation>
</comment>
<feature type="transmembrane region" description="Helical" evidence="8">
    <location>
        <begin position="164"/>
        <end position="183"/>
    </location>
</feature>
<evidence type="ECO:0000256" key="6">
    <source>
        <dbReference type="ARBA" id="ARBA00023136"/>
    </source>
</evidence>
<feature type="transmembrane region" description="Helical" evidence="8">
    <location>
        <begin position="424"/>
        <end position="444"/>
    </location>
</feature>
<dbReference type="EMBL" id="BQFW01000011">
    <property type="protein sequence ID" value="GJJ75901.1"/>
    <property type="molecule type" value="Genomic_DNA"/>
</dbReference>
<evidence type="ECO:0000256" key="2">
    <source>
        <dbReference type="ARBA" id="ARBA00008335"/>
    </source>
</evidence>
<evidence type="ECO:0000313" key="10">
    <source>
        <dbReference type="EMBL" id="GJJ75901.1"/>
    </source>
</evidence>
<evidence type="ECO:0000256" key="8">
    <source>
        <dbReference type="SAM" id="Phobius"/>
    </source>
</evidence>
<gene>
    <name evidence="10" type="ORF">EMPS_08259</name>
</gene>
<feature type="transmembrane region" description="Helical" evidence="8">
    <location>
        <begin position="359"/>
        <end position="378"/>
    </location>
</feature>
<keyword evidence="4 8" id="KW-0812">Transmembrane</keyword>
<evidence type="ECO:0000313" key="11">
    <source>
        <dbReference type="Proteomes" id="UP000827284"/>
    </source>
</evidence>
<comment type="similarity">
    <text evidence="2">Belongs to the major facilitator superfamily.</text>
</comment>
<feature type="transmembrane region" description="Helical" evidence="8">
    <location>
        <begin position="486"/>
        <end position="509"/>
    </location>
</feature>
<protein>
    <recommendedName>
        <fullName evidence="9">Major facilitator superfamily (MFS) profile domain-containing protein</fullName>
    </recommendedName>
</protein>
<reference evidence="10" key="2">
    <citation type="journal article" date="2022" name="Microbiol. Resour. Announc.">
        <title>Whole-Genome Sequence of Entomortierella parvispora E1425, a Mucoromycotan Fungus Associated with Burkholderiaceae-Related Endosymbiotic Bacteria.</title>
        <authorList>
            <person name="Herlambang A."/>
            <person name="Guo Y."/>
            <person name="Takashima Y."/>
            <person name="Narisawa K."/>
            <person name="Ohta H."/>
            <person name="Nishizawa T."/>
        </authorList>
    </citation>
    <scope>NUCLEOTIDE SEQUENCE</scope>
    <source>
        <strain evidence="10">E1425</strain>
    </source>
</reference>
<keyword evidence="6 8" id="KW-0472">Membrane</keyword>
<dbReference type="InterPro" id="IPR011701">
    <property type="entry name" value="MFS"/>
</dbReference>
<dbReference type="FunFam" id="1.20.1720.10:FF:000013">
    <property type="entry name" value="Related to multidrug resistance proteins"/>
    <property type="match status" value="1"/>
</dbReference>
<feature type="region of interest" description="Disordered" evidence="7">
    <location>
        <begin position="22"/>
        <end position="83"/>
    </location>
</feature>
<feature type="transmembrane region" description="Helical" evidence="8">
    <location>
        <begin position="558"/>
        <end position="577"/>
    </location>
</feature>
<dbReference type="GO" id="GO:0022857">
    <property type="term" value="F:transmembrane transporter activity"/>
    <property type="evidence" value="ECO:0007669"/>
    <property type="project" value="InterPro"/>
</dbReference>
<feature type="domain" description="Major facilitator superfamily (MFS) profile" evidence="9">
    <location>
        <begin position="99"/>
        <end position="582"/>
    </location>
</feature>
<feature type="transmembrane region" description="Helical" evidence="8">
    <location>
        <begin position="96"/>
        <end position="114"/>
    </location>
</feature>